<comment type="caution">
    <text evidence="2">The sequence shown here is derived from an EMBL/GenBank/DDBJ whole genome shotgun (WGS) entry which is preliminary data.</text>
</comment>
<reference evidence="2" key="1">
    <citation type="submission" date="2023-07" db="EMBL/GenBank/DDBJ databases">
        <title>Chromosome-level Genome Assembly of Striped Snakehead (Channa striata).</title>
        <authorList>
            <person name="Liu H."/>
        </authorList>
    </citation>
    <scope>NUCLEOTIDE SEQUENCE</scope>
    <source>
        <strain evidence="2">Gz</strain>
        <tissue evidence="2">Muscle</tissue>
    </source>
</reference>
<dbReference type="Proteomes" id="UP001187415">
    <property type="component" value="Unassembled WGS sequence"/>
</dbReference>
<sequence>MSPSAPLNTAAELQREPRSSAAGRASQAVGSEPAAETGATIGRNGRDADFVPGLRSAERRADRLDVHHWDLLPSWRFLDPNVKPKKSFITLEPAVCDVKGKGSEEEDVQ</sequence>
<evidence type="ECO:0000313" key="3">
    <source>
        <dbReference type="Proteomes" id="UP001187415"/>
    </source>
</evidence>
<accession>A0AA88S2T5</accession>
<protein>
    <submittedName>
        <fullName evidence="2">Uncharacterized protein</fullName>
    </submittedName>
</protein>
<dbReference type="EMBL" id="JAUPFM010000016">
    <property type="protein sequence ID" value="KAK2825834.1"/>
    <property type="molecule type" value="Genomic_DNA"/>
</dbReference>
<evidence type="ECO:0000256" key="1">
    <source>
        <dbReference type="SAM" id="MobiDB-lite"/>
    </source>
</evidence>
<proteinExistence type="predicted"/>
<gene>
    <name evidence="2" type="ORF">Q5P01_020048</name>
</gene>
<evidence type="ECO:0000313" key="2">
    <source>
        <dbReference type="EMBL" id="KAK2825834.1"/>
    </source>
</evidence>
<dbReference type="AlphaFoldDB" id="A0AA88S2T5"/>
<organism evidence="2 3">
    <name type="scientific">Channa striata</name>
    <name type="common">Snakehead murrel</name>
    <name type="synonym">Ophicephalus striatus</name>
    <dbReference type="NCBI Taxonomy" id="64152"/>
    <lineage>
        <taxon>Eukaryota</taxon>
        <taxon>Metazoa</taxon>
        <taxon>Chordata</taxon>
        <taxon>Craniata</taxon>
        <taxon>Vertebrata</taxon>
        <taxon>Euteleostomi</taxon>
        <taxon>Actinopterygii</taxon>
        <taxon>Neopterygii</taxon>
        <taxon>Teleostei</taxon>
        <taxon>Neoteleostei</taxon>
        <taxon>Acanthomorphata</taxon>
        <taxon>Anabantaria</taxon>
        <taxon>Anabantiformes</taxon>
        <taxon>Channoidei</taxon>
        <taxon>Channidae</taxon>
        <taxon>Channa</taxon>
    </lineage>
</organism>
<feature type="region of interest" description="Disordered" evidence="1">
    <location>
        <begin position="1"/>
        <end position="49"/>
    </location>
</feature>
<keyword evidence="3" id="KW-1185">Reference proteome</keyword>
<name>A0AA88S2T5_CHASR</name>